<comment type="subcellular location">
    <subcellularLocation>
        <location evidence="8">Cell membrane</location>
        <topology evidence="8">Peripheral membrane protein</topology>
    </subcellularLocation>
    <subcellularLocation>
        <location evidence="1">Membrane</location>
    </subcellularLocation>
</comment>
<gene>
    <name evidence="8" type="primary">atpH</name>
    <name evidence="9" type="ORF">DBW97_00645</name>
</gene>
<keyword evidence="2 8" id="KW-0813">Transport</keyword>
<evidence type="ECO:0000256" key="6">
    <source>
        <dbReference type="ARBA" id="ARBA00023196"/>
    </source>
</evidence>
<comment type="caution">
    <text evidence="9">The sequence shown here is derived from an EMBL/GenBank/DDBJ whole genome shotgun (WGS) entry which is preliminary data.</text>
</comment>
<dbReference type="InterPro" id="IPR026015">
    <property type="entry name" value="ATP_synth_OSCP/delta_N_sf"/>
</dbReference>
<dbReference type="PRINTS" id="PR00125">
    <property type="entry name" value="ATPASEDELTA"/>
</dbReference>
<evidence type="ECO:0000256" key="7">
    <source>
        <dbReference type="ARBA" id="ARBA00023310"/>
    </source>
</evidence>
<evidence type="ECO:0000313" key="10">
    <source>
        <dbReference type="Proteomes" id="UP000252147"/>
    </source>
</evidence>
<accession>A0A368BQW8</accession>
<evidence type="ECO:0000256" key="8">
    <source>
        <dbReference type="HAMAP-Rule" id="MF_01416"/>
    </source>
</evidence>
<dbReference type="InterPro" id="IPR000711">
    <property type="entry name" value="ATPase_OSCP/dsu"/>
</dbReference>
<dbReference type="PANTHER" id="PTHR11910">
    <property type="entry name" value="ATP SYNTHASE DELTA CHAIN"/>
    <property type="match status" value="1"/>
</dbReference>
<comment type="function">
    <text evidence="8">This protein is part of the stalk that links CF(0) to CF(1). It either transmits conformational changes from CF(0) to CF(1) or is implicated in proton conduction.</text>
</comment>
<name>A0A368BQW8_9GAMM</name>
<dbReference type="HAMAP" id="MF_01416">
    <property type="entry name" value="ATP_synth_delta_bact"/>
    <property type="match status" value="1"/>
</dbReference>
<comment type="similarity">
    <text evidence="8">Belongs to the ATPase delta chain family.</text>
</comment>
<evidence type="ECO:0000256" key="5">
    <source>
        <dbReference type="ARBA" id="ARBA00023136"/>
    </source>
</evidence>
<keyword evidence="7 8" id="KW-0066">ATP synthesis</keyword>
<keyword evidence="4 8" id="KW-0406">Ion transport</keyword>
<reference evidence="9 10" key="1">
    <citation type="journal article" date="2018" name="Microbiome">
        <title>Fine metagenomic profile of the Mediterranean stratified and mixed water columns revealed by assembly and recruitment.</title>
        <authorList>
            <person name="Haro-Moreno J.M."/>
            <person name="Lopez-Perez M."/>
            <person name="De La Torre J.R."/>
            <person name="Picazo A."/>
            <person name="Camacho A."/>
            <person name="Rodriguez-Valera F."/>
        </authorList>
    </citation>
    <scope>NUCLEOTIDE SEQUENCE [LARGE SCALE GENOMIC DNA]</scope>
    <source>
        <strain evidence="9">MED-G83</strain>
    </source>
</reference>
<dbReference type="Proteomes" id="UP000252147">
    <property type="component" value="Unassembled WGS sequence"/>
</dbReference>
<dbReference type="SUPFAM" id="SSF47928">
    <property type="entry name" value="N-terminal domain of the delta subunit of the F1F0-ATP synthase"/>
    <property type="match status" value="1"/>
</dbReference>
<dbReference type="Pfam" id="PF00213">
    <property type="entry name" value="OSCP"/>
    <property type="match status" value="1"/>
</dbReference>
<dbReference type="GO" id="GO:0005886">
    <property type="term" value="C:plasma membrane"/>
    <property type="evidence" value="ECO:0007669"/>
    <property type="project" value="UniProtKB-SubCell"/>
</dbReference>
<keyword evidence="5 8" id="KW-0472">Membrane</keyword>
<evidence type="ECO:0000256" key="1">
    <source>
        <dbReference type="ARBA" id="ARBA00004370"/>
    </source>
</evidence>
<sequence length="171" mass="19522">MNKLFEVYSKGLLRSLNKADVPEVIELFQSYTKSNTRSLSSFFKNKTISKDKKLSFAIDLFGTSEELTSFIKTIDANNRYELFPGIFEYFVTFAQKELNNIPVKVFVNKKPNEEVQNKVNVFVKENIGTDTPVSYEINDNVLGGIILKYKDSEIDLSINNKINGLQTTLIN</sequence>
<evidence type="ECO:0000256" key="2">
    <source>
        <dbReference type="ARBA" id="ARBA00022448"/>
    </source>
</evidence>
<dbReference type="GO" id="GO:0045259">
    <property type="term" value="C:proton-transporting ATP synthase complex"/>
    <property type="evidence" value="ECO:0007669"/>
    <property type="project" value="UniProtKB-KW"/>
</dbReference>
<evidence type="ECO:0000313" key="9">
    <source>
        <dbReference type="EMBL" id="RCL39267.1"/>
    </source>
</evidence>
<evidence type="ECO:0000256" key="3">
    <source>
        <dbReference type="ARBA" id="ARBA00022781"/>
    </source>
</evidence>
<organism evidence="9 10">
    <name type="scientific">SAR86 cluster bacterium</name>
    <dbReference type="NCBI Taxonomy" id="2030880"/>
    <lineage>
        <taxon>Bacteria</taxon>
        <taxon>Pseudomonadati</taxon>
        <taxon>Pseudomonadota</taxon>
        <taxon>Gammaproteobacteria</taxon>
        <taxon>SAR86 cluster</taxon>
    </lineage>
</organism>
<dbReference type="AlphaFoldDB" id="A0A368BQW8"/>
<proteinExistence type="inferred from homology"/>
<dbReference type="GO" id="GO:0046933">
    <property type="term" value="F:proton-transporting ATP synthase activity, rotational mechanism"/>
    <property type="evidence" value="ECO:0007669"/>
    <property type="project" value="UniProtKB-UniRule"/>
</dbReference>
<keyword evidence="8" id="KW-1003">Cell membrane</keyword>
<dbReference type="Gene3D" id="1.10.520.20">
    <property type="entry name" value="N-terminal domain of the delta subunit of the F1F0-ATP synthase"/>
    <property type="match status" value="1"/>
</dbReference>
<comment type="function">
    <text evidence="8">F(1)F(0) ATP synthase produces ATP from ADP in the presence of a proton or sodium gradient. F-type ATPases consist of two structural domains, F(1) containing the extramembraneous catalytic core and F(0) containing the membrane proton channel, linked together by a central stalk and a peripheral stalk. During catalysis, ATP synthesis in the catalytic domain of F(1) is coupled via a rotary mechanism of the central stalk subunits to proton translocation.</text>
</comment>
<evidence type="ECO:0000256" key="4">
    <source>
        <dbReference type="ARBA" id="ARBA00023065"/>
    </source>
</evidence>
<dbReference type="EMBL" id="QOPD01000001">
    <property type="protein sequence ID" value="RCL39267.1"/>
    <property type="molecule type" value="Genomic_DNA"/>
</dbReference>
<protein>
    <recommendedName>
        <fullName evidence="8">ATP synthase subunit delta</fullName>
    </recommendedName>
    <alternativeName>
        <fullName evidence="8">ATP synthase F(1) sector subunit delta</fullName>
    </alternativeName>
    <alternativeName>
        <fullName evidence="8">F-type ATPase subunit delta</fullName>
        <shortName evidence="8">F-ATPase subunit delta</shortName>
    </alternativeName>
</protein>
<keyword evidence="6 8" id="KW-0139">CF(1)</keyword>
<keyword evidence="3 8" id="KW-0375">Hydrogen ion transport</keyword>